<keyword evidence="4" id="KW-0479">Metal-binding</keyword>
<dbReference type="SUPFAM" id="SSF55486">
    <property type="entry name" value="Metalloproteases ('zincins'), catalytic domain"/>
    <property type="match status" value="1"/>
</dbReference>
<comment type="caution">
    <text evidence="4">Lacks conserved residue(s) required for the propagation of feature annotation.</text>
</comment>
<evidence type="ECO:0000313" key="8">
    <source>
        <dbReference type="EMBL" id="KAI6645887.1"/>
    </source>
</evidence>
<comment type="catalytic activity">
    <reaction evidence="1">
        <text>Endopeptidase of broad specificity.</text>
        <dbReference type="EC" id="3.4.24.81"/>
    </reaction>
</comment>
<dbReference type="GO" id="GO:0007219">
    <property type="term" value="P:Notch signaling pathway"/>
    <property type="evidence" value="ECO:0007669"/>
    <property type="project" value="TreeGrafter"/>
</dbReference>
<dbReference type="InterPro" id="IPR001590">
    <property type="entry name" value="Peptidase_M12B"/>
</dbReference>
<keyword evidence="5" id="KW-0812">Transmembrane</keyword>
<dbReference type="PROSITE" id="PS50215">
    <property type="entry name" value="ADAM_MEPRO"/>
    <property type="match status" value="1"/>
</dbReference>
<reference evidence="8 9" key="1">
    <citation type="journal article" date="2023" name="BMC Biol.">
        <title>The compact genome of the sponge Oopsacas minuta (Hexactinellida) is lacking key metazoan core genes.</title>
        <authorList>
            <person name="Santini S."/>
            <person name="Schenkelaars Q."/>
            <person name="Jourda C."/>
            <person name="Duchesne M."/>
            <person name="Belahbib H."/>
            <person name="Rocher C."/>
            <person name="Selva M."/>
            <person name="Riesgo A."/>
            <person name="Vervoort M."/>
            <person name="Leys S.P."/>
            <person name="Kodjabachian L."/>
            <person name="Le Bivic A."/>
            <person name="Borchiellini C."/>
            <person name="Claverie J.M."/>
            <person name="Renard E."/>
        </authorList>
    </citation>
    <scope>NUCLEOTIDE SEQUENCE [LARGE SCALE GENOMIC DNA]</scope>
    <source>
        <strain evidence="8">SPO-2</strain>
    </source>
</reference>
<dbReference type="AlphaFoldDB" id="A0AAV7JAZ1"/>
<evidence type="ECO:0000313" key="9">
    <source>
        <dbReference type="Proteomes" id="UP001165289"/>
    </source>
</evidence>
<dbReference type="InterPro" id="IPR049038">
    <property type="entry name" value="ADAM10_Cys-rich"/>
</dbReference>
<feature type="domain" description="Peptidase M12B" evidence="7">
    <location>
        <begin position="250"/>
        <end position="485"/>
    </location>
</feature>
<dbReference type="PANTHER" id="PTHR45702">
    <property type="entry name" value="ADAM10/ADAM17 METALLOPEPTIDASE FAMILY MEMBER"/>
    <property type="match status" value="1"/>
</dbReference>
<dbReference type="Pfam" id="PF21299">
    <property type="entry name" value="ADAM10_Cys-rich"/>
    <property type="match status" value="1"/>
</dbReference>
<proteinExistence type="predicted"/>
<dbReference type="GO" id="GO:0046872">
    <property type="term" value="F:metal ion binding"/>
    <property type="evidence" value="ECO:0007669"/>
    <property type="project" value="UniProtKB-KW"/>
</dbReference>
<feature type="binding site" evidence="4">
    <location>
        <position position="414"/>
    </location>
    <ligand>
        <name>Zn(2+)</name>
        <dbReference type="ChEBI" id="CHEBI:29105"/>
        <note>catalytic</note>
    </ligand>
</feature>
<feature type="binding site" evidence="4">
    <location>
        <position position="418"/>
    </location>
    <ligand>
        <name>Zn(2+)</name>
        <dbReference type="ChEBI" id="CHEBI:29105"/>
        <note>catalytic</note>
    </ligand>
</feature>
<dbReference type="PANTHER" id="PTHR45702:SF2">
    <property type="entry name" value="KUZBANIAN, ISOFORM A"/>
    <property type="match status" value="1"/>
</dbReference>
<protein>
    <recommendedName>
        <fullName evidence="2">ADAM10 endopeptidase</fullName>
        <ecNumber evidence="2">3.4.24.81</ecNumber>
    </recommendedName>
</protein>
<keyword evidence="3" id="KW-0165">Cleavage on pair of basic residues</keyword>
<evidence type="ECO:0000256" key="3">
    <source>
        <dbReference type="ARBA" id="ARBA00022685"/>
    </source>
</evidence>
<name>A0AAV7JAZ1_9METZ</name>
<dbReference type="SUPFAM" id="SSF57552">
    <property type="entry name" value="Blood coagulation inhibitor (disintegrin)"/>
    <property type="match status" value="1"/>
</dbReference>
<dbReference type="InterPro" id="IPR036436">
    <property type="entry name" value="Disintegrin_dom_sf"/>
</dbReference>
<accession>A0AAV7JAZ1</accession>
<dbReference type="Gene3D" id="4.10.70.10">
    <property type="entry name" value="Disintegrin domain"/>
    <property type="match status" value="1"/>
</dbReference>
<evidence type="ECO:0000256" key="1">
    <source>
        <dbReference type="ARBA" id="ARBA00001809"/>
    </source>
</evidence>
<dbReference type="Proteomes" id="UP001165289">
    <property type="component" value="Unassembled WGS sequence"/>
</dbReference>
<keyword evidence="5" id="KW-1133">Transmembrane helix</keyword>
<keyword evidence="5" id="KW-0472">Membrane</keyword>
<dbReference type="Gene3D" id="3.40.390.10">
    <property type="entry name" value="Collagenase (Catalytic Domain)"/>
    <property type="match status" value="1"/>
</dbReference>
<dbReference type="InterPro" id="IPR024079">
    <property type="entry name" value="MetalloPept_cat_dom_sf"/>
</dbReference>
<feature type="active site" evidence="4">
    <location>
        <position position="415"/>
    </location>
</feature>
<gene>
    <name evidence="8" type="ORF">LOD99_13145</name>
</gene>
<evidence type="ECO:0000259" key="6">
    <source>
        <dbReference type="PROSITE" id="PS50214"/>
    </source>
</evidence>
<organism evidence="8 9">
    <name type="scientific">Oopsacas minuta</name>
    <dbReference type="NCBI Taxonomy" id="111878"/>
    <lineage>
        <taxon>Eukaryota</taxon>
        <taxon>Metazoa</taxon>
        <taxon>Porifera</taxon>
        <taxon>Hexactinellida</taxon>
        <taxon>Hexasterophora</taxon>
        <taxon>Lyssacinosida</taxon>
        <taxon>Leucopsacidae</taxon>
        <taxon>Oopsacas</taxon>
    </lineage>
</organism>
<evidence type="ECO:0000256" key="4">
    <source>
        <dbReference type="PROSITE-ProRule" id="PRU00276"/>
    </source>
</evidence>
<dbReference type="PROSITE" id="PS50214">
    <property type="entry name" value="DISINTEGRIN_2"/>
    <property type="match status" value="1"/>
</dbReference>
<evidence type="ECO:0000256" key="2">
    <source>
        <dbReference type="ARBA" id="ARBA00012332"/>
    </source>
</evidence>
<sequence>MLEIQNFKISSMPAILQSILLLFLVLISTEQVVISRSGNNRISDTLDNFEPLDYNANELIRQHNAIKSTTQRMKHLGPQFSSILDEDEGHISFSFNAFGHIFNLKINQDSSSIHPNAEITVVSIEGRENSTYDPATQYTGRVLGDSGSYVHGHVLRSGVFDGIIHAFNSTFHIEPANRFVNDASFHSLLYRYSDMRQELRNITRCNYENNLNKLREKYWPDGAPGAEEEPDIIQPGGRRQKRAGAFLENPICPVYLAADHTFYQHIGANDEIQTINELITHLNEANQIYKRTDFDGDGQDNVAFTLAKVEVFTNPNIASYLFGNAEYKSSSDYLDTWSRYDQDSFCLAMLFGYREFDDGVLGLAWVAGTQKLGGICQKRVQISAGLRSLNTGIVTFLNFGQPQPRGVTIVTVAHEWGHNFGSPHDPLESTLCSPGASGNPNGNYLMYARATDGTQVNNDKFSDCSISSIAPVLLAKSPACFLSTTAVCGNGLVEEGEDCDCGDVDSCQDICCQPGGTGEGECMFLPFAQCSPDVATGSVCCQANCSFVSAIEQKVCQPQTSCTSESQCNGMSATCPIPLNMPNGQTCSITQTCLEGQCTGSLCAMSVTHTVECQCTATDRLCDLCCMQPDQAETCISIDQLGEGFGKLYREAGRSCSNFEGYCSEDTPPECELVNNNNILDSLLDLFTLESAILFVDWLAQYWYIIVIVFIVIIVLAILLHFTYRRKKEDIKDLASNTLQRVHRGERPRGNRRQASHRVQKMLPQQALTRLKRLFPTVDLEILKDFMVTSRSEEKAVDRLLDAGFPIYMVDT</sequence>
<dbReference type="EC" id="3.4.24.81" evidence="2"/>
<keyword evidence="4" id="KW-0862">Zinc</keyword>
<dbReference type="EMBL" id="JAKMXF010000365">
    <property type="protein sequence ID" value="KAI6645887.1"/>
    <property type="molecule type" value="Genomic_DNA"/>
</dbReference>
<dbReference type="GO" id="GO:0006509">
    <property type="term" value="P:membrane protein ectodomain proteolysis"/>
    <property type="evidence" value="ECO:0007669"/>
    <property type="project" value="TreeGrafter"/>
</dbReference>
<dbReference type="InterPro" id="IPR001762">
    <property type="entry name" value="Disintegrin_dom"/>
</dbReference>
<dbReference type="SMART" id="SM00050">
    <property type="entry name" value="DISIN"/>
    <property type="match status" value="1"/>
</dbReference>
<feature type="domain" description="Disintegrin" evidence="6">
    <location>
        <begin position="485"/>
        <end position="583"/>
    </location>
</feature>
<dbReference type="InterPro" id="IPR051489">
    <property type="entry name" value="ADAM_Metalloproteinase"/>
</dbReference>
<feature type="transmembrane region" description="Helical" evidence="5">
    <location>
        <begin position="702"/>
        <end position="722"/>
    </location>
</feature>
<feature type="binding site" evidence="4">
    <location>
        <position position="424"/>
    </location>
    <ligand>
        <name>Zn(2+)</name>
        <dbReference type="ChEBI" id="CHEBI:29105"/>
        <note>catalytic</note>
    </ligand>
</feature>
<keyword evidence="9" id="KW-1185">Reference proteome</keyword>
<comment type="caution">
    <text evidence="8">The sequence shown here is derived from an EMBL/GenBank/DDBJ whole genome shotgun (WGS) entry which is preliminary data.</text>
</comment>
<evidence type="ECO:0000256" key="5">
    <source>
        <dbReference type="SAM" id="Phobius"/>
    </source>
</evidence>
<dbReference type="GO" id="GO:0004222">
    <property type="term" value="F:metalloendopeptidase activity"/>
    <property type="evidence" value="ECO:0007669"/>
    <property type="project" value="InterPro"/>
</dbReference>
<dbReference type="Pfam" id="PF13574">
    <property type="entry name" value="Reprolysin_2"/>
    <property type="match status" value="1"/>
</dbReference>
<evidence type="ECO:0000259" key="7">
    <source>
        <dbReference type="PROSITE" id="PS50215"/>
    </source>
</evidence>
<dbReference type="GO" id="GO:0005886">
    <property type="term" value="C:plasma membrane"/>
    <property type="evidence" value="ECO:0007669"/>
    <property type="project" value="TreeGrafter"/>
</dbReference>